<dbReference type="Proteomes" id="UP000015101">
    <property type="component" value="Unassembled WGS sequence"/>
</dbReference>
<dbReference type="InParanoid" id="T1F3T6"/>
<dbReference type="EMBL" id="KB096325">
    <property type="protein sequence ID" value="ESO05476.1"/>
    <property type="molecule type" value="Genomic_DNA"/>
</dbReference>
<proteinExistence type="predicted"/>
<evidence type="ECO:0000313" key="2">
    <source>
        <dbReference type="EnsemblMetazoa" id="HelroP171107"/>
    </source>
</evidence>
<dbReference type="EMBL" id="AMQM01003787">
    <property type="status" value="NOT_ANNOTATED_CDS"/>
    <property type="molecule type" value="Genomic_DNA"/>
</dbReference>
<evidence type="ECO:0000313" key="3">
    <source>
        <dbReference type="Proteomes" id="UP000015101"/>
    </source>
</evidence>
<dbReference type="GeneID" id="20203485"/>
<dbReference type="HOGENOM" id="CLU_1397737_0_0_1"/>
<protein>
    <submittedName>
        <fullName evidence="1 2">Uncharacterized protein</fullName>
    </submittedName>
</protein>
<sequence>MTTTATTTITAASTTTTIATTTTTTSFMTTSAAGTTTIVTKSSCQPADLTSLFFVREEYPDSKLDGGVYTIDVDKDYTVSFLDDNTYRGYLLFANKTFSGQISRLVFGFENVGFAALSLGDYPNNISTLKKVITPMSNNRNEGIEFIPPGSTYICTDVELYYKPIEDIKPVVIKLIRIEMCSGSLVPIDPDVYNH</sequence>
<reference evidence="2" key="3">
    <citation type="submission" date="2015-06" db="UniProtKB">
        <authorList>
            <consortium name="EnsemblMetazoa"/>
        </authorList>
    </citation>
    <scope>IDENTIFICATION</scope>
</reference>
<organism evidence="2 3">
    <name type="scientific">Helobdella robusta</name>
    <name type="common">Californian leech</name>
    <dbReference type="NCBI Taxonomy" id="6412"/>
    <lineage>
        <taxon>Eukaryota</taxon>
        <taxon>Metazoa</taxon>
        <taxon>Spiralia</taxon>
        <taxon>Lophotrochozoa</taxon>
        <taxon>Annelida</taxon>
        <taxon>Clitellata</taxon>
        <taxon>Hirudinea</taxon>
        <taxon>Rhynchobdellida</taxon>
        <taxon>Glossiphoniidae</taxon>
        <taxon>Helobdella</taxon>
    </lineage>
</organism>
<dbReference type="CTD" id="20203485"/>
<dbReference type="AlphaFoldDB" id="T1F3T6"/>
<keyword evidence="3" id="KW-1185">Reference proteome</keyword>
<name>T1F3T6_HELRO</name>
<accession>T1F3T6</accession>
<dbReference type="KEGG" id="hro:HELRODRAFT_171107"/>
<evidence type="ECO:0000313" key="1">
    <source>
        <dbReference type="EMBL" id="ESO05476.1"/>
    </source>
</evidence>
<reference evidence="3" key="1">
    <citation type="submission" date="2012-12" db="EMBL/GenBank/DDBJ databases">
        <authorList>
            <person name="Hellsten U."/>
            <person name="Grimwood J."/>
            <person name="Chapman J.A."/>
            <person name="Shapiro H."/>
            <person name="Aerts A."/>
            <person name="Otillar R.P."/>
            <person name="Terry A.Y."/>
            <person name="Boore J.L."/>
            <person name="Simakov O."/>
            <person name="Marletaz F."/>
            <person name="Cho S.-J."/>
            <person name="Edsinger-Gonzales E."/>
            <person name="Havlak P."/>
            <person name="Kuo D.-H."/>
            <person name="Larsson T."/>
            <person name="Lv J."/>
            <person name="Arendt D."/>
            <person name="Savage R."/>
            <person name="Osoegawa K."/>
            <person name="de Jong P."/>
            <person name="Lindberg D.R."/>
            <person name="Seaver E.C."/>
            <person name="Weisblat D.A."/>
            <person name="Putnam N.H."/>
            <person name="Grigoriev I.V."/>
            <person name="Rokhsar D.S."/>
        </authorList>
    </citation>
    <scope>NUCLEOTIDE SEQUENCE</scope>
</reference>
<dbReference type="RefSeq" id="XP_009016109.1">
    <property type="nucleotide sequence ID" value="XM_009017861.1"/>
</dbReference>
<dbReference type="EnsemblMetazoa" id="HelroT171107">
    <property type="protein sequence ID" value="HelroP171107"/>
    <property type="gene ID" value="HelroG171107"/>
</dbReference>
<reference evidence="1 3" key="2">
    <citation type="journal article" date="2013" name="Nature">
        <title>Insights into bilaterian evolution from three spiralian genomes.</title>
        <authorList>
            <person name="Simakov O."/>
            <person name="Marletaz F."/>
            <person name="Cho S.J."/>
            <person name="Edsinger-Gonzales E."/>
            <person name="Havlak P."/>
            <person name="Hellsten U."/>
            <person name="Kuo D.H."/>
            <person name="Larsson T."/>
            <person name="Lv J."/>
            <person name="Arendt D."/>
            <person name="Savage R."/>
            <person name="Osoegawa K."/>
            <person name="de Jong P."/>
            <person name="Grimwood J."/>
            <person name="Chapman J.A."/>
            <person name="Shapiro H."/>
            <person name="Aerts A."/>
            <person name="Otillar R.P."/>
            <person name="Terry A.Y."/>
            <person name="Boore J.L."/>
            <person name="Grigoriev I.V."/>
            <person name="Lindberg D.R."/>
            <person name="Seaver E.C."/>
            <person name="Weisblat D.A."/>
            <person name="Putnam N.H."/>
            <person name="Rokhsar D.S."/>
        </authorList>
    </citation>
    <scope>NUCLEOTIDE SEQUENCE</scope>
</reference>
<gene>
    <name evidence="2" type="primary">20203485</name>
    <name evidence="1" type="ORF">HELRODRAFT_171107</name>
</gene>